<organism evidence="2 3">
    <name type="scientific">Ilex paraguariensis</name>
    <name type="common">yerba mate</name>
    <dbReference type="NCBI Taxonomy" id="185542"/>
    <lineage>
        <taxon>Eukaryota</taxon>
        <taxon>Viridiplantae</taxon>
        <taxon>Streptophyta</taxon>
        <taxon>Embryophyta</taxon>
        <taxon>Tracheophyta</taxon>
        <taxon>Spermatophyta</taxon>
        <taxon>Magnoliopsida</taxon>
        <taxon>eudicotyledons</taxon>
        <taxon>Gunneridae</taxon>
        <taxon>Pentapetalae</taxon>
        <taxon>asterids</taxon>
        <taxon>campanulids</taxon>
        <taxon>Aquifoliales</taxon>
        <taxon>Aquifoliaceae</taxon>
        <taxon>Ilex</taxon>
    </lineage>
</organism>
<feature type="repeat" description="ANK" evidence="1">
    <location>
        <begin position="124"/>
        <end position="146"/>
    </location>
</feature>
<keyword evidence="3" id="KW-1185">Reference proteome</keyword>
<comment type="caution">
    <text evidence="2">The sequence shown here is derived from an EMBL/GenBank/DDBJ whole genome shotgun (WGS) entry which is preliminary data.</text>
</comment>
<keyword evidence="1" id="KW-0040">ANK repeat</keyword>
<accession>A0ABC8QNL4</accession>
<reference evidence="2 3" key="1">
    <citation type="submission" date="2024-02" db="EMBL/GenBank/DDBJ databases">
        <authorList>
            <person name="Vignale AGUSTIN F."/>
            <person name="Sosa J E."/>
            <person name="Modenutti C."/>
        </authorList>
    </citation>
    <scope>NUCLEOTIDE SEQUENCE [LARGE SCALE GENOMIC DNA]</scope>
</reference>
<dbReference type="Proteomes" id="UP001642360">
    <property type="component" value="Unassembled WGS sequence"/>
</dbReference>
<dbReference type="Gene3D" id="1.25.40.20">
    <property type="entry name" value="Ankyrin repeat-containing domain"/>
    <property type="match status" value="1"/>
</dbReference>
<dbReference type="SUPFAM" id="SSF48403">
    <property type="entry name" value="Ankyrin repeat"/>
    <property type="match status" value="1"/>
</dbReference>
<proteinExistence type="predicted"/>
<sequence>MRLLSLLDEEKEEELQKEKAREFKLYEAAMKGTVTSLLSLLHEDPLIFNRATPSSISDSPLHVSALLGHLEFTKELLSRKPELVKALNSDGSSALHVAAAKGYVEIVKELLVVNPDMGFVLDHSGRTPLHLAAIKGRVGVLTELIRVKPEATRKLTRWGETCLHLCVKYNRLEALKVLVESLKKDDQFVNWKDENGSTILHLAVANKQVE</sequence>
<feature type="non-terminal residue" evidence="2">
    <location>
        <position position="210"/>
    </location>
</feature>
<dbReference type="PROSITE" id="PS50088">
    <property type="entry name" value="ANK_REPEAT"/>
    <property type="match status" value="2"/>
</dbReference>
<evidence type="ECO:0000313" key="3">
    <source>
        <dbReference type="Proteomes" id="UP001642360"/>
    </source>
</evidence>
<dbReference type="PANTHER" id="PTHR24128">
    <property type="entry name" value="HOMEOBOX PROTEIN WARIAI"/>
    <property type="match status" value="1"/>
</dbReference>
<dbReference type="PROSITE" id="PS50297">
    <property type="entry name" value="ANK_REP_REGION"/>
    <property type="match status" value="2"/>
</dbReference>
<dbReference type="AlphaFoldDB" id="A0ABC8QNL4"/>
<evidence type="ECO:0000313" key="2">
    <source>
        <dbReference type="EMBL" id="CAK9133811.1"/>
    </source>
</evidence>
<feature type="repeat" description="ANK" evidence="1">
    <location>
        <begin position="90"/>
        <end position="111"/>
    </location>
</feature>
<evidence type="ECO:0000256" key="1">
    <source>
        <dbReference type="PROSITE-ProRule" id="PRU00023"/>
    </source>
</evidence>
<dbReference type="Pfam" id="PF12796">
    <property type="entry name" value="Ank_2"/>
    <property type="match status" value="1"/>
</dbReference>
<dbReference type="PANTHER" id="PTHR24128:SF112">
    <property type="entry name" value="OS06G0292400 PROTEIN"/>
    <property type="match status" value="1"/>
</dbReference>
<protein>
    <submittedName>
        <fullName evidence="2">Uncharacterized protein</fullName>
    </submittedName>
</protein>
<name>A0ABC8QNL4_9AQUA</name>
<dbReference type="EMBL" id="CAUOFW020000199">
    <property type="protein sequence ID" value="CAK9133811.1"/>
    <property type="molecule type" value="Genomic_DNA"/>
</dbReference>
<dbReference type="InterPro" id="IPR036770">
    <property type="entry name" value="Ankyrin_rpt-contain_sf"/>
</dbReference>
<dbReference type="SMART" id="SM00248">
    <property type="entry name" value="ANK"/>
    <property type="match status" value="4"/>
</dbReference>
<dbReference type="InterPro" id="IPR002110">
    <property type="entry name" value="Ankyrin_rpt"/>
</dbReference>
<gene>
    <name evidence="2" type="ORF">ILEXP_LOCUS734</name>
</gene>
<dbReference type="Pfam" id="PF00023">
    <property type="entry name" value="Ank"/>
    <property type="match status" value="1"/>
</dbReference>